<feature type="active site" evidence="2">
    <location>
        <position position="47"/>
    </location>
</feature>
<dbReference type="GO" id="GO:0005737">
    <property type="term" value="C:cytoplasm"/>
    <property type="evidence" value="ECO:0007669"/>
    <property type="project" value="TreeGrafter"/>
</dbReference>
<dbReference type="EMBL" id="JASCXX010000029">
    <property type="protein sequence ID" value="MDI6451169.1"/>
    <property type="molecule type" value="Genomic_DNA"/>
</dbReference>
<comment type="similarity">
    <text evidence="1">Belongs to the PhzF family.</text>
</comment>
<name>A0AAW6U3V8_9BACT</name>
<dbReference type="PIRSF" id="PIRSF016184">
    <property type="entry name" value="PhzC_PhzF"/>
    <property type="match status" value="1"/>
</dbReference>
<keyword evidence="4" id="KW-1185">Reference proteome</keyword>
<dbReference type="InterPro" id="IPR003719">
    <property type="entry name" value="Phenazine_PhzF-like"/>
</dbReference>
<gene>
    <name evidence="3" type="ORF">QJ522_19055</name>
</gene>
<organism evidence="3 4">
    <name type="scientific">Anaerobaca lacustris</name>
    <dbReference type="NCBI Taxonomy" id="3044600"/>
    <lineage>
        <taxon>Bacteria</taxon>
        <taxon>Pseudomonadati</taxon>
        <taxon>Planctomycetota</taxon>
        <taxon>Phycisphaerae</taxon>
        <taxon>Sedimentisphaerales</taxon>
        <taxon>Anaerobacaceae</taxon>
        <taxon>Anaerobaca</taxon>
    </lineage>
</organism>
<dbReference type="PANTHER" id="PTHR13774:SF32">
    <property type="entry name" value="ANTISENSE-ENHANCING SEQUENCE 1"/>
    <property type="match status" value="1"/>
</dbReference>
<dbReference type="RefSeq" id="WP_349246578.1">
    <property type="nucleotide sequence ID" value="NZ_JASCXX010000029.1"/>
</dbReference>
<sequence>MIECPFYIVDVFAERKYAGNQLAVFRNAGDLTDDEMQQIAREMNFSETTFILSDQPRDGGYDVRIFTPVAEVPFAGHPTLGTAFVIRREIIGKDVEQVNLNLKLKPIPVTFGQEAGRDILWMKQKSPDFGDTTDPASMADLLGLDPDQIETRFPIQAVSTGLWFAIVPLKDLDAVRRARVNRDKYFAASRQEHEDGILVFCPETYDERNDLNVRVFVPSYGIEEDPATGSGNGCLAGYLVRHRYFGETRIDARVEQGCEIGRPSLIRLKAERQQDAIDVNVGGRVVPVAEGRFL</sequence>
<dbReference type="Proteomes" id="UP001431776">
    <property type="component" value="Unassembled WGS sequence"/>
</dbReference>
<dbReference type="AlphaFoldDB" id="A0AAW6U3V8"/>
<protein>
    <submittedName>
        <fullName evidence="3">PhzF family phenazine biosynthesis protein</fullName>
    </submittedName>
</protein>
<dbReference type="GO" id="GO:0016853">
    <property type="term" value="F:isomerase activity"/>
    <property type="evidence" value="ECO:0007669"/>
    <property type="project" value="TreeGrafter"/>
</dbReference>
<evidence type="ECO:0000313" key="3">
    <source>
        <dbReference type="EMBL" id="MDI6451169.1"/>
    </source>
</evidence>
<evidence type="ECO:0000256" key="1">
    <source>
        <dbReference type="ARBA" id="ARBA00008270"/>
    </source>
</evidence>
<dbReference type="NCBIfam" id="TIGR00654">
    <property type="entry name" value="PhzF_family"/>
    <property type="match status" value="1"/>
</dbReference>
<dbReference type="SUPFAM" id="SSF54506">
    <property type="entry name" value="Diaminopimelate epimerase-like"/>
    <property type="match status" value="1"/>
</dbReference>
<evidence type="ECO:0000256" key="2">
    <source>
        <dbReference type="PIRSR" id="PIRSR016184-1"/>
    </source>
</evidence>
<proteinExistence type="inferred from homology"/>
<dbReference type="Pfam" id="PF02567">
    <property type="entry name" value="PhzC-PhzF"/>
    <property type="match status" value="1"/>
</dbReference>
<dbReference type="Gene3D" id="3.10.310.10">
    <property type="entry name" value="Diaminopimelate Epimerase, Chain A, domain 1"/>
    <property type="match status" value="2"/>
</dbReference>
<comment type="caution">
    <text evidence="3">The sequence shown here is derived from an EMBL/GenBank/DDBJ whole genome shotgun (WGS) entry which is preliminary data.</text>
</comment>
<accession>A0AAW6U3V8</accession>
<reference evidence="3" key="1">
    <citation type="submission" date="2023-05" db="EMBL/GenBank/DDBJ databases">
        <title>Anaerotaeda fermentans gen. nov., sp. nov., a novel anaerobic planctomycete of the new family within the order Sedimentisphaerales isolated from Taman Peninsula, Russia.</title>
        <authorList>
            <person name="Khomyakova M.A."/>
            <person name="Merkel A.Y."/>
            <person name="Slobodkin A.I."/>
        </authorList>
    </citation>
    <scope>NUCLEOTIDE SEQUENCE</scope>
    <source>
        <strain evidence="3">M17dextr</strain>
    </source>
</reference>
<evidence type="ECO:0000313" key="4">
    <source>
        <dbReference type="Proteomes" id="UP001431776"/>
    </source>
</evidence>
<dbReference type="PANTHER" id="PTHR13774">
    <property type="entry name" value="PHENAZINE BIOSYNTHESIS PROTEIN"/>
    <property type="match status" value="1"/>
</dbReference>